<comment type="similarity">
    <text evidence="6">Belongs to the binding-protein-dependent transport system permease family.</text>
</comment>
<dbReference type="CDD" id="cd06261">
    <property type="entry name" value="TM_PBP2"/>
    <property type="match status" value="1"/>
</dbReference>
<feature type="transmembrane region" description="Helical" evidence="6">
    <location>
        <begin position="26"/>
        <end position="47"/>
    </location>
</feature>
<dbReference type="InterPro" id="IPR051204">
    <property type="entry name" value="ABC_transp_perm/SBD"/>
</dbReference>
<keyword evidence="2 6" id="KW-0813">Transport</keyword>
<keyword evidence="4 6" id="KW-1133">Transmembrane helix</keyword>
<dbReference type="PANTHER" id="PTHR30177:SF4">
    <property type="entry name" value="OSMOPROTECTANT IMPORT PERMEASE PROTEIN OSMW"/>
    <property type="match status" value="1"/>
</dbReference>
<comment type="subcellular location">
    <subcellularLocation>
        <location evidence="6">Cell membrane</location>
        <topology evidence="6">Multi-pass membrane protein</topology>
    </subcellularLocation>
    <subcellularLocation>
        <location evidence="1">Membrane</location>
        <topology evidence="1">Multi-pass membrane protein</topology>
    </subcellularLocation>
</comment>
<evidence type="ECO:0000256" key="4">
    <source>
        <dbReference type="ARBA" id="ARBA00022989"/>
    </source>
</evidence>
<feature type="transmembrane region" description="Helical" evidence="6">
    <location>
        <begin position="136"/>
        <end position="162"/>
    </location>
</feature>
<name>A0A8J3HU04_9CHLR</name>
<dbReference type="GO" id="GO:0031460">
    <property type="term" value="P:glycine betaine transport"/>
    <property type="evidence" value="ECO:0007669"/>
    <property type="project" value="TreeGrafter"/>
</dbReference>
<proteinExistence type="inferred from homology"/>
<evidence type="ECO:0000256" key="5">
    <source>
        <dbReference type="ARBA" id="ARBA00023136"/>
    </source>
</evidence>
<comment type="caution">
    <text evidence="8">The sequence shown here is derived from an EMBL/GenBank/DDBJ whole genome shotgun (WGS) entry which is preliminary data.</text>
</comment>
<accession>A0A8J3HU04</accession>
<evidence type="ECO:0000256" key="1">
    <source>
        <dbReference type="ARBA" id="ARBA00004141"/>
    </source>
</evidence>
<dbReference type="RefSeq" id="WP_220192734.1">
    <property type="nucleotide sequence ID" value="NZ_BNJF01000001.1"/>
</dbReference>
<protein>
    <recommendedName>
        <fullName evidence="7">ABC transmembrane type-1 domain-containing protein</fullName>
    </recommendedName>
</protein>
<dbReference type="GO" id="GO:0005886">
    <property type="term" value="C:plasma membrane"/>
    <property type="evidence" value="ECO:0007669"/>
    <property type="project" value="UniProtKB-SubCell"/>
</dbReference>
<dbReference type="InterPro" id="IPR035906">
    <property type="entry name" value="MetI-like_sf"/>
</dbReference>
<feature type="transmembrane region" description="Helical" evidence="6">
    <location>
        <begin position="182"/>
        <end position="204"/>
    </location>
</feature>
<reference evidence="8" key="1">
    <citation type="submission" date="2020-10" db="EMBL/GenBank/DDBJ databases">
        <title>Taxonomic study of unclassified bacteria belonging to the class Ktedonobacteria.</title>
        <authorList>
            <person name="Yabe S."/>
            <person name="Wang C.M."/>
            <person name="Zheng Y."/>
            <person name="Sakai Y."/>
            <person name="Cavaletti L."/>
            <person name="Monciardini P."/>
            <person name="Donadio S."/>
        </authorList>
    </citation>
    <scope>NUCLEOTIDE SEQUENCE</scope>
    <source>
        <strain evidence="8">SOSP1-1</strain>
    </source>
</reference>
<dbReference type="GO" id="GO:0055085">
    <property type="term" value="P:transmembrane transport"/>
    <property type="evidence" value="ECO:0007669"/>
    <property type="project" value="InterPro"/>
</dbReference>
<dbReference type="SUPFAM" id="SSF161098">
    <property type="entry name" value="MetI-like"/>
    <property type="match status" value="1"/>
</dbReference>
<dbReference type="InterPro" id="IPR000515">
    <property type="entry name" value="MetI-like"/>
</dbReference>
<keyword evidence="5 6" id="KW-0472">Membrane</keyword>
<evidence type="ECO:0000259" key="7">
    <source>
        <dbReference type="PROSITE" id="PS50928"/>
    </source>
</evidence>
<feature type="transmembrane region" description="Helical" evidence="6">
    <location>
        <begin position="67"/>
        <end position="94"/>
    </location>
</feature>
<dbReference type="Proteomes" id="UP000612362">
    <property type="component" value="Unassembled WGS sequence"/>
</dbReference>
<dbReference type="PANTHER" id="PTHR30177">
    <property type="entry name" value="GLYCINE BETAINE/L-PROLINE TRANSPORT SYSTEM PERMEASE PROTEIN PROW"/>
    <property type="match status" value="1"/>
</dbReference>
<keyword evidence="3 6" id="KW-0812">Transmembrane</keyword>
<dbReference type="Gene3D" id="1.10.3720.10">
    <property type="entry name" value="MetI-like"/>
    <property type="match status" value="1"/>
</dbReference>
<organism evidence="8 9">
    <name type="scientific">Ktedonospora formicarum</name>
    <dbReference type="NCBI Taxonomy" id="2778364"/>
    <lineage>
        <taxon>Bacteria</taxon>
        <taxon>Bacillati</taxon>
        <taxon>Chloroflexota</taxon>
        <taxon>Ktedonobacteria</taxon>
        <taxon>Ktedonobacterales</taxon>
        <taxon>Ktedonobacteraceae</taxon>
        <taxon>Ktedonospora</taxon>
    </lineage>
</organism>
<evidence type="ECO:0000313" key="8">
    <source>
        <dbReference type="EMBL" id="GHO43251.1"/>
    </source>
</evidence>
<dbReference type="PROSITE" id="PS50928">
    <property type="entry name" value="ABC_TM1"/>
    <property type="match status" value="1"/>
</dbReference>
<dbReference type="Pfam" id="PF00528">
    <property type="entry name" value="BPD_transp_1"/>
    <property type="match status" value="1"/>
</dbReference>
<dbReference type="AlphaFoldDB" id="A0A8J3HU04"/>
<sequence>MHYLLSGYNYDLSDPASIPNLISQHAFLVGISMLISLIIAIPLGILVSRYRKLALPVITFMDLLYTIPGLALLGILISITGLSFATAIIPLILYTQLVLIRNTSTALNGIDPLLIETARAMGMSPGQQLWRVTLPLALPVIIAGVRIATVTIIGIAALASLVGEGGLGDLIFKNITSRDMDAVLAGAILLSLFAIVTDLLLLGLQTLLNRGRSALSVA</sequence>
<evidence type="ECO:0000256" key="3">
    <source>
        <dbReference type="ARBA" id="ARBA00022692"/>
    </source>
</evidence>
<evidence type="ECO:0000313" key="9">
    <source>
        <dbReference type="Proteomes" id="UP000612362"/>
    </source>
</evidence>
<keyword evidence="9" id="KW-1185">Reference proteome</keyword>
<gene>
    <name evidence="8" type="ORF">KSX_14140</name>
</gene>
<evidence type="ECO:0000256" key="6">
    <source>
        <dbReference type="RuleBase" id="RU363032"/>
    </source>
</evidence>
<feature type="domain" description="ABC transmembrane type-1" evidence="7">
    <location>
        <begin position="22"/>
        <end position="201"/>
    </location>
</feature>
<dbReference type="EMBL" id="BNJF01000001">
    <property type="protein sequence ID" value="GHO43251.1"/>
    <property type="molecule type" value="Genomic_DNA"/>
</dbReference>
<evidence type="ECO:0000256" key="2">
    <source>
        <dbReference type="ARBA" id="ARBA00022448"/>
    </source>
</evidence>